<gene>
    <name evidence="1" type="ORF">KAK11_17270</name>
</gene>
<evidence type="ECO:0000313" key="2">
    <source>
        <dbReference type="Proteomes" id="UP000672097"/>
    </source>
</evidence>
<dbReference type="RefSeq" id="WP_210810522.1">
    <property type="nucleotide sequence ID" value="NZ_JAGQDG010000007.1"/>
</dbReference>
<protein>
    <recommendedName>
        <fullName evidence="3">ATPase with chaperone activity</fullName>
    </recommendedName>
</protein>
<reference evidence="1 2" key="1">
    <citation type="submission" date="2021-04" db="EMBL/GenBank/DDBJ databases">
        <title>The genome sequence of type strain Ideonella paludis KCTC 32238.</title>
        <authorList>
            <person name="Liu Y."/>
        </authorList>
    </citation>
    <scope>NUCLEOTIDE SEQUENCE [LARGE SCALE GENOMIC DNA]</scope>
    <source>
        <strain evidence="1 2">KCTC 32238</strain>
    </source>
</reference>
<evidence type="ECO:0008006" key="3">
    <source>
        <dbReference type="Google" id="ProtNLM"/>
    </source>
</evidence>
<organism evidence="1 2">
    <name type="scientific">Ideonella paludis</name>
    <dbReference type="NCBI Taxonomy" id="1233411"/>
    <lineage>
        <taxon>Bacteria</taxon>
        <taxon>Pseudomonadati</taxon>
        <taxon>Pseudomonadota</taxon>
        <taxon>Betaproteobacteria</taxon>
        <taxon>Burkholderiales</taxon>
        <taxon>Sphaerotilaceae</taxon>
        <taxon>Ideonella</taxon>
    </lineage>
</organism>
<name>A0ABS5E0Z4_9BURK</name>
<sequence length="105" mass="11828">MDDQSAFIPDSFLKLYAGLRGRLLRPLPEVRARYELCEDLAHHLMASAQALHHDQGLSEDMVLARCLRGLQTPDAGMSEGEPWWVVRRLAELLNWPCEGLASADQ</sequence>
<proteinExistence type="predicted"/>
<comment type="caution">
    <text evidence="1">The sequence shown here is derived from an EMBL/GenBank/DDBJ whole genome shotgun (WGS) entry which is preliminary data.</text>
</comment>
<dbReference type="EMBL" id="JAGQDG010000007">
    <property type="protein sequence ID" value="MBQ0937080.1"/>
    <property type="molecule type" value="Genomic_DNA"/>
</dbReference>
<dbReference type="Proteomes" id="UP000672097">
    <property type="component" value="Unassembled WGS sequence"/>
</dbReference>
<keyword evidence="2" id="KW-1185">Reference proteome</keyword>
<evidence type="ECO:0000313" key="1">
    <source>
        <dbReference type="EMBL" id="MBQ0937080.1"/>
    </source>
</evidence>
<accession>A0ABS5E0Z4</accession>